<protein>
    <recommendedName>
        <fullName evidence="3">Deacetylase sirtuin-type domain-containing protein</fullName>
    </recommendedName>
</protein>
<gene>
    <name evidence="4" type="ORF">METZ01_LOCUS428526</name>
</gene>
<dbReference type="Gene3D" id="3.30.1600.10">
    <property type="entry name" value="SIR2/SIRT2 'Small Domain"/>
    <property type="match status" value="1"/>
</dbReference>
<evidence type="ECO:0000256" key="2">
    <source>
        <dbReference type="ARBA" id="ARBA00023027"/>
    </source>
</evidence>
<dbReference type="EMBL" id="UINC01171219">
    <property type="protein sequence ID" value="SVD75672.1"/>
    <property type="molecule type" value="Genomic_DNA"/>
</dbReference>
<evidence type="ECO:0000259" key="3">
    <source>
        <dbReference type="PROSITE" id="PS50305"/>
    </source>
</evidence>
<dbReference type="AlphaFoldDB" id="A0A382XX36"/>
<dbReference type="Gene3D" id="3.40.50.1220">
    <property type="entry name" value="TPP-binding domain"/>
    <property type="match status" value="1"/>
</dbReference>
<dbReference type="Pfam" id="PF02146">
    <property type="entry name" value="SIR2"/>
    <property type="match status" value="1"/>
</dbReference>
<dbReference type="CDD" id="cd01407">
    <property type="entry name" value="SIR2-fam"/>
    <property type="match status" value="1"/>
</dbReference>
<keyword evidence="2" id="KW-0520">NAD</keyword>
<dbReference type="InterPro" id="IPR026591">
    <property type="entry name" value="Sirtuin_cat_small_dom_sf"/>
</dbReference>
<dbReference type="GO" id="GO:0017136">
    <property type="term" value="F:histone deacetylase activity, NAD-dependent"/>
    <property type="evidence" value="ECO:0007669"/>
    <property type="project" value="TreeGrafter"/>
</dbReference>
<feature type="non-terminal residue" evidence="4">
    <location>
        <position position="1"/>
    </location>
</feature>
<dbReference type="InterPro" id="IPR050134">
    <property type="entry name" value="NAD-dep_sirtuin_deacylases"/>
</dbReference>
<dbReference type="PANTHER" id="PTHR11085:SF4">
    <property type="entry name" value="NAD-DEPENDENT PROTEIN DEACYLASE"/>
    <property type="match status" value="1"/>
</dbReference>
<dbReference type="PROSITE" id="PS50305">
    <property type="entry name" value="SIRTUIN"/>
    <property type="match status" value="1"/>
</dbReference>
<evidence type="ECO:0000256" key="1">
    <source>
        <dbReference type="ARBA" id="ARBA00022679"/>
    </source>
</evidence>
<organism evidence="4">
    <name type="scientific">marine metagenome</name>
    <dbReference type="NCBI Taxonomy" id="408172"/>
    <lineage>
        <taxon>unclassified sequences</taxon>
        <taxon>metagenomes</taxon>
        <taxon>ecological metagenomes</taxon>
    </lineage>
</organism>
<name>A0A382XX36_9ZZZZ</name>
<dbReference type="InterPro" id="IPR026590">
    <property type="entry name" value="Ssirtuin_cat_dom"/>
</dbReference>
<accession>A0A382XX36</accession>
<keyword evidence="1" id="KW-0808">Transferase</keyword>
<evidence type="ECO:0000313" key="4">
    <source>
        <dbReference type="EMBL" id="SVD75672.1"/>
    </source>
</evidence>
<dbReference type="InterPro" id="IPR003000">
    <property type="entry name" value="Sirtuin"/>
</dbReference>
<dbReference type="SUPFAM" id="SSF52467">
    <property type="entry name" value="DHS-like NAD/FAD-binding domain"/>
    <property type="match status" value="1"/>
</dbReference>
<reference evidence="4" key="1">
    <citation type="submission" date="2018-05" db="EMBL/GenBank/DDBJ databases">
        <authorList>
            <person name="Lanie J.A."/>
            <person name="Ng W.-L."/>
            <person name="Kazmierczak K.M."/>
            <person name="Andrzejewski T.M."/>
            <person name="Davidsen T.M."/>
            <person name="Wayne K.J."/>
            <person name="Tettelin H."/>
            <person name="Glass J.I."/>
            <person name="Rusch D."/>
            <person name="Podicherti R."/>
            <person name="Tsui H.-C.T."/>
            <person name="Winkler M.E."/>
        </authorList>
    </citation>
    <scope>NUCLEOTIDE SEQUENCE</scope>
</reference>
<dbReference type="InterPro" id="IPR029035">
    <property type="entry name" value="DHS-like_NAD/FAD-binding_dom"/>
</dbReference>
<sequence>IWKTQTPIDFSDFIASEKWRRESWRRKFTGDSKMANASPNAGHYAISHWISEGKISHIITQNVDGLHLQSGVPEQQIIELHGNANYASCLDCGKRYELSTIRAAFLIDERLPSCDDCAGIVKTATISFGQAMPVEAMQRAEQATLDCDTFIAIGSSLTVYPAAGFPVLAKQNQAKLIIINNQETDLDPIADLVLHRPIGITLSAAAGIKTD</sequence>
<feature type="domain" description="Deacetylase sirtuin-type" evidence="3">
    <location>
        <begin position="1"/>
        <end position="211"/>
    </location>
</feature>
<proteinExistence type="predicted"/>
<dbReference type="GO" id="GO:0070403">
    <property type="term" value="F:NAD+ binding"/>
    <property type="evidence" value="ECO:0007669"/>
    <property type="project" value="InterPro"/>
</dbReference>
<dbReference type="PANTHER" id="PTHR11085">
    <property type="entry name" value="NAD-DEPENDENT PROTEIN DEACYLASE SIRTUIN-5, MITOCHONDRIAL-RELATED"/>
    <property type="match status" value="1"/>
</dbReference>